<protein>
    <submittedName>
        <fullName evidence="1">Uncharacterized protein</fullName>
    </submittedName>
</protein>
<sequence>MVLKTDSSA</sequence>
<evidence type="ECO:0000313" key="1">
    <source>
        <dbReference type="EMBL" id="EQB44022.1"/>
    </source>
</evidence>
<evidence type="ECO:0000313" key="2">
    <source>
        <dbReference type="Proteomes" id="UP000015530"/>
    </source>
</evidence>
<dbReference type="HOGENOM" id="CLU_3438989_0_0_1"/>
<dbReference type="EMBL" id="AMYD01004122">
    <property type="protein sequence ID" value="EQB44022.1"/>
    <property type="molecule type" value="Genomic_DNA"/>
</dbReference>
<reference evidence="2" key="1">
    <citation type="journal article" date="2013" name="Mol. Plant Microbe Interact.">
        <title>Global aspects of pacC regulation of pathogenicity genes in Colletotrichum gloeosporioides as revealed by transcriptome analysis.</title>
        <authorList>
            <person name="Alkan N."/>
            <person name="Meng X."/>
            <person name="Friedlander G."/>
            <person name="Reuveni E."/>
            <person name="Sukno S."/>
            <person name="Sherman A."/>
            <person name="Thon M."/>
            <person name="Fluhr R."/>
            <person name="Prusky D."/>
        </authorList>
    </citation>
    <scope>NUCLEOTIDE SEQUENCE [LARGE SCALE GENOMIC DNA]</scope>
    <source>
        <strain evidence="2">Cg-14</strain>
    </source>
</reference>
<organism evidence="1 2">
    <name type="scientific">Colletotrichum gloeosporioides (strain Cg-14)</name>
    <name type="common">Anthracnose fungus</name>
    <name type="synonym">Glomerella cingulata</name>
    <dbReference type="NCBI Taxonomy" id="1237896"/>
    <lineage>
        <taxon>Eukaryota</taxon>
        <taxon>Fungi</taxon>
        <taxon>Dikarya</taxon>
        <taxon>Ascomycota</taxon>
        <taxon>Pezizomycotina</taxon>
        <taxon>Sordariomycetes</taxon>
        <taxon>Hypocreomycetidae</taxon>
        <taxon>Glomerellales</taxon>
        <taxon>Glomerellaceae</taxon>
        <taxon>Colletotrichum</taxon>
        <taxon>Colletotrichum gloeosporioides species complex</taxon>
    </lineage>
</organism>
<name>T0JLG9_COLGC</name>
<proteinExistence type="predicted"/>
<comment type="caution">
    <text evidence="1">The sequence shown here is derived from an EMBL/GenBank/DDBJ whole genome shotgun (WGS) entry which is preliminary data.</text>
</comment>
<gene>
    <name evidence="1" type="ORF">CGLO_17269</name>
</gene>
<dbReference type="Proteomes" id="UP000015530">
    <property type="component" value="Unassembled WGS sequence"/>
</dbReference>
<accession>T0JLG9</accession>